<dbReference type="PROSITE" id="PS51758">
    <property type="entry name" value="LETM1_RBD"/>
    <property type="match status" value="1"/>
</dbReference>
<feature type="transmembrane region" description="Helical" evidence="3">
    <location>
        <begin position="147"/>
        <end position="167"/>
    </location>
</feature>
<keyword evidence="3" id="KW-1133">Transmembrane helix</keyword>
<dbReference type="STRING" id="109895.A0A507E8I5"/>
<dbReference type="AlphaFoldDB" id="A0A507E8I5"/>
<keyword evidence="1" id="KW-0496">Mitochondrion</keyword>
<dbReference type="InterPro" id="IPR033122">
    <property type="entry name" value="LETM1-like_RBD"/>
</dbReference>
<proteinExistence type="predicted"/>
<accession>A0A507E8I5</accession>
<feature type="domain" description="Letm1 RBD" evidence="4">
    <location>
        <begin position="189"/>
        <end position="394"/>
    </location>
</feature>
<dbReference type="Pfam" id="PF07766">
    <property type="entry name" value="LETM1_RBD"/>
    <property type="match status" value="1"/>
</dbReference>
<evidence type="ECO:0000256" key="3">
    <source>
        <dbReference type="SAM" id="Phobius"/>
    </source>
</evidence>
<evidence type="ECO:0000313" key="6">
    <source>
        <dbReference type="Proteomes" id="UP000318582"/>
    </source>
</evidence>
<protein>
    <recommendedName>
        <fullName evidence="4">Letm1 RBD domain-containing protein</fullName>
    </recommendedName>
</protein>
<keyword evidence="3" id="KW-0812">Transmembrane</keyword>
<evidence type="ECO:0000259" key="4">
    <source>
        <dbReference type="PROSITE" id="PS51758"/>
    </source>
</evidence>
<organism evidence="5 6">
    <name type="scientific">Powellomyces hirtus</name>
    <dbReference type="NCBI Taxonomy" id="109895"/>
    <lineage>
        <taxon>Eukaryota</taxon>
        <taxon>Fungi</taxon>
        <taxon>Fungi incertae sedis</taxon>
        <taxon>Chytridiomycota</taxon>
        <taxon>Chytridiomycota incertae sedis</taxon>
        <taxon>Chytridiomycetes</taxon>
        <taxon>Spizellomycetales</taxon>
        <taxon>Powellomycetaceae</taxon>
        <taxon>Powellomyces</taxon>
    </lineage>
</organism>
<dbReference type="Proteomes" id="UP000318582">
    <property type="component" value="Unassembled WGS sequence"/>
</dbReference>
<dbReference type="EMBL" id="QEAQ01000015">
    <property type="protein sequence ID" value="TPX60373.1"/>
    <property type="molecule type" value="Genomic_DNA"/>
</dbReference>
<dbReference type="GO" id="GO:0043022">
    <property type="term" value="F:ribosome binding"/>
    <property type="evidence" value="ECO:0007669"/>
    <property type="project" value="InterPro"/>
</dbReference>
<name>A0A507E8I5_9FUNG</name>
<sequence length="394" mass="44074">MSTIVPIRSRAATASRLSLVSAPRPLCLSPPPRTTRTLFQRTISSQSVSPVPAQTTLTNTNFKNNNPPSNIQEALDSSPAPPSLIRRWWDASIAGPASILLTGLGYFWNGSMESLQMYTDHRQKGVVVKDRAKIIHLQRNKRDLLRIFPAALYLAVPLAIPLLPYMFRVAPNFMPTVFVTEDILWKKLRAVEKRRSALAPKLLAAFDNAIETSVSKEPTPQAKQLAQRWKQLRGNPTRNTETQLISLQILMRDHASLVSAPTSLIRIMARFVGLGMHAVAPQSRLFTWIDWIIKDDKLLRAQGVNSLTDYELREALDERGFINLSQKTIPELRNTLSQHLKFTKHVTETIVPRSRAAHLRSGSKDALVEMPADEIASMASMILIARALQLHGPP</sequence>
<evidence type="ECO:0000256" key="2">
    <source>
        <dbReference type="SAM" id="MobiDB-lite"/>
    </source>
</evidence>
<keyword evidence="6" id="KW-1185">Reference proteome</keyword>
<reference evidence="5 6" key="1">
    <citation type="journal article" date="2019" name="Sci. Rep.">
        <title>Comparative genomics of chytrid fungi reveal insights into the obligate biotrophic and pathogenic lifestyle of Synchytrium endobioticum.</title>
        <authorList>
            <person name="van de Vossenberg B.T.L.H."/>
            <person name="Warris S."/>
            <person name="Nguyen H.D.T."/>
            <person name="van Gent-Pelzer M.P.E."/>
            <person name="Joly D.L."/>
            <person name="van de Geest H.C."/>
            <person name="Bonants P.J.M."/>
            <person name="Smith D.S."/>
            <person name="Levesque C.A."/>
            <person name="van der Lee T.A.J."/>
        </authorList>
    </citation>
    <scope>NUCLEOTIDE SEQUENCE [LARGE SCALE GENOMIC DNA]</scope>
    <source>
        <strain evidence="5 6">CBS 809.83</strain>
    </source>
</reference>
<evidence type="ECO:0000256" key="1">
    <source>
        <dbReference type="PROSITE-ProRule" id="PRU01094"/>
    </source>
</evidence>
<gene>
    <name evidence="5" type="ORF">PhCBS80983_g01794</name>
</gene>
<feature type="compositionally biased region" description="Low complexity" evidence="2">
    <location>
        <begin position="55"/>
        <end position="66"/>
    </location>
</feature>
<feature type="region of interest" description="Disordered" evidence="2">
    <location>
        <begin position="49"/>
        <end position="78"/>
    </location>
</feature>
<comment type="caution">
    <text evidence="5">The sequence shown here is derived from an EMBL/GenBank/DDBJ whole genome shotgun (WGS) entry which is preliminary data.</text>
</comment>
<keyword evidence="3" id="KW-0472">Membrane</keyword>
<evidence type="ECO:0000313" key="5">
    <source>
        <dbReference type="EMBL" id="TPX60373.1"/>
    </source>
</evidence>